<dbReference type="PANTHER" id="PTHR43394:SF11">
    <property type="entry name" value="ATP-BINDING CASSETTE TRANSPORTER"/>
    <property type="match status" value="1"/>
</dbReference>
<dbReference type="Gene3D" id="3.40.50.300">
    <property type="entry name" value="P-loop containing nucleotide triphosphate hydrolases"/>
    <property type="match status" value="2"/>
</dbReference>
<evidence type="ECO:0000259" key="13">
    <source>
        <dbReference type="PROSITE" id="PS50893"/>
    </source>
</evidence>
<dbReference type="OrthoDB" id="840696at2759"/>
<feature type="domain" description="ABC transporter" evidence="13">
    <location>
        <begin position="689"/>
        <end position="925"/>
    </location>
</feature>
<dbReference type="GO" id="GO:0005886">
    <property type="term" value="C:plasma membrane"/>
    <property type="evidence" value="ECO:0000318"/>
    <property type="project" value="GO_Central"/>
</dbReference>
<dbReference type="SUPFAM" id="SSF90123">
    <property type="entry name" value="ABC transporter transmembrane region"/>
    <property type="match status" value="2"/>
</dbReference>
<comment type="similarity">
    <text evidence="2">Belongs to the ABC transporter superfamily. ABCB family. Multidrug resistance exporter (TC 3.A.1.201) subfamily.</text>
</comment>
<feature type="transmembrane region" description="Helical" evidence="12">
    <location>
        <begin position="623"/>
        <end position="643"/>
    </location>
</feature>
<dbReference type="GO" id="GO:0005524">
    <property type="term" value="F:ATP binding"/>
    <property type="evidence" value="ECO:0007669"/>
    <property type="project" value="UniProtKB-KW"/>
</dbReference>
<keyword evidence="10" id="KW-0325">Glycoprotein</keyword>
<name>A0A2C9UX32_MANES</name>
<dbReference type="CDD" id="cd18578">
    <property type="entry name" value="ABC_6TM_Pgp_ABCB1_D2_like"/>
    <property type="match status" value="1"/>
</dbReference>
<keyword evidence="7" id="KW-0067">ATP-binding</keyword>
<evidence type="ECO:0000256" key="8">
    <source>
        <dbReference type="ARBA" id="ARBA00022989"/>
    </source>
</evidence>
<keyword evidence="8 12" id="KW-1133">Transmembrane helix</keyword>
<feature type="compositionally biased region" description="Basic residues" evidence="11">
    <location>
        <begin position="17"/>
        <end position="30"/>
    </location>
</feature>
<feature type="domain" description="ABC transmembrane type-1" evidence="14">
    <location>
        <begin position="368"/>
        <end position="654"/>
    </location>
</feature>
<dbReference type="CDD" id="cd18577">
    <property type="entry name" value="ABC_6TM_Pgp_ABCB1_D1_like"/>
    <property type="match status" value="1"/>
</dbReference>
<proteinExistence type="inferred from homology"/>
<keyword evidence="3" id="KW-0813">Transport</keyword>
<evidence type="ECO:0000256" key="3">
    <source>
        <dbReference type="ARBA" id="ARBA00022448"/>
    </source>
</evidence>
<dbReference type="PROSITE" id="PS50929">
    <property type="entry name" value="ABC_TM1F"/>
    <property type="match status" value="2"/>
</dbReference>
<feature type="transmembrane region" description="Helical" evidence="12">
    <location>
        <begin position="410"/>
        <end position="429"/>
    </location>
</feature>
<sequence length="1577" mass="174288">MADSSFEVDHYSSSGRSRNHHHRRQRRHRTTPATSHYASPSFTQFSSTEISNISTPRRTPRDFLPSPFASDNDMSWQGDLSWQFEPSGWQDNRNFGALFTPWAPGTPSNHSRVFRRSANDYYLSRTYYGGFRRFANPCYDHNSSYSLVTSGRLELQSHVDVARDNDQSLVVHVKNYSSNGYGKSHDGVSRFDAKRKDPLVGFSPLATLDELSVIDYHTAEDAKSEVADVSETESNLHGGKNSRWHSVSHARMDLQHDGTSQVNHGMSHGGHYHHHDHGILHGVVHEHHHSGKHHMRQQKHDDYRFTSHHYSAESDNGHHGIDRISKYSDDDDDEEDDEDDDYDEEPPKQVGLFGLFKYSTKWDIVLVILGCLGALINGGALPWYSYLFGNFVNKLSKDDKSQMMKDVEKICVQMTLLAAIVVVGAYLEITCWRLVGERSAHRIRTMYLRAVLRQDISFYDTEVSTSDVMHGISSDVAQIQEVIGEKMAHFVHQICTFICGYTVGFLRSWKVSLVVFSVTPLMMFCGMAYKAIYVGLATKEEASYRKAGGVAEQAFSSIRTVISFVAEDHLAEKYADFLVKSVPIGAKIGFAKGIGMGVIYLVTYSTWALAFWYGAILVARGEITGGAAIACFFGVNVGGRGLALSLTYFAQFAQGTVAAGRVYEIIDRIPDIDPYGSQGRTMAIVRGRIEFKGLTFAYPSRPDTLILNSLNLVIPSSKTVALVGASGGGKSTIFALIERFYDPINGVITLDGHDLKTLQVKWLRDQIGMVGQEPVLFATSILENLMMGKENATKKEAINACISANAHSFISSLPYGYDTQVGDRGTQLSGGQKQRIALARAMIKDPQILLLDEPTSALDAESESIVQQAIDKISNGRTTIVIAHRLATVRNANTIVVLDRGSVVEIGNHRQLMEKAGAYYDLVKLASEAVSKPTMKEMGADREAEYSMHGKSIDDSRSKNVEKTSRSRHLKSLDLENQAEEKKQEKPMPGEYQLSEIWKLQRPEIVMLLLGFLFGIHAGAILSVFPFLLGLALQIYFDPDSSKLKRDVGHISLALMGLGVGCILAMTGQQGLCGWAGTKLTMRVRNLLFRSILKQEPAWFDFDENSTGVLVSRLSIECISFRSVLGDRISVLLMGLSSAAVGIGVSFYLEWRLTLLAAALAPFTLGASYLNLIINVGPKLDNSAYGKASSIAAGAVSNIRTITTFSAQEQIVRSFDEALDEPKKKSVKRSQILGLTLGLFQGAMYGAYTLTLWFGAYLVKQGKTDFGEVYKIFLILVLSSFSVGQLAGLAPDTTMARTAIPAIFDIIYRRPLIGNDQQKLRKIDRSKPFDIELRMVSFAYPSRPEITVLRNFCLKVKGGTMVALVGGSGSGKSTVIWLIQRFYDPDQGKVIMGGMDLRDLNVKWLRRQIALVGQEPALFAGTMRENIAFGNPQASWAEIEEAAMEAYIHKFISSLPQGYETQVGQSGVQLSGGQKQRIAIARAILKRSRVLLLDEASSALDLESEKHVQEALKKVSKRATTVVVAHRLSTIREANMIAVVKDGAVVEYGSHDALLNSHLNGVYAGLVRAETEATAFA</sequence>
<dbReference type="Gramene" id="Manes.11G015600.1.v8.1">
    <property type="protein sequence ID" value="Manes.11G015600.1.v8.1.CDS"/>
    <property type="gene ID" value="Manes.11G015600.v8.1"/>
</dbReference>
<dbReference type="PROSITE" id="PS00211">
    <property type="entry name" value="ABC_TRANSPORTER_1"/>
    <property type="match status" value="2"/>
</dbReference>
<dbReference type="OMA" id="RANVMHQ"/>
<dbReference type="GO" id="GO:0140359">
    <property type="term" value="F:ABC-type transporter activity"/>
    <property type="evidence" value="ECO:0007669"/>
    <property type="project" value="InterPro"/>
</dbReference>
<evidence type="ECO:0000313" key="15">
    <source>
        <dbReference type="EMBL" id="OAY36366.1"/>
    </source>
</evidence>
<dbReference type="InterPro" id="IPR036640">
    <property type="entry name" value="ABC1_TM_sf"/>
</dbReference>
<evidence type="ECO:0000256" key="5">
    <source>
        <dbReference type="ARBA" id="ARBA00022737"/>
    </source>
</evidence>
<dbReference type="Pfam" id="PF00664">
    <property type="entry name" value="ABC_membrane"/>
    <property type="match status" value="2"/>
</dbReference>
<accession>A0A2C9UX32</accession>
<feature type="domain" description="ABC transporter" evidence="13">
    <location>
        <begin position="1333"/>
        <end position="1567"/>
    </location>
</feature>
<dbReference type="FunFam" id="3.40.50.300:FF:000066">
    <property type="entry name" value="ABC transporter B family member 1"/>
    <property type="match status" value="1"/>
</dbReference>
<evidence type="ECO:0000256" key="11">
    <source>
        <dbReference type="SAM" id="MobiDB-lite"/>
    </source>
</evidence>
<evidence type="ECO:0000256" key="9">
    <source>
        <dbReference type="ARBA" id="ARBA00023136"/>
    </source>
</evidence>
<feature type="region of interest" description="Disordered" evidence="11">
    <location>
        <begin position="1"/>
        <end position="68"/>
    </location>
</feature>
<evidence type="ECO:0000256" key="7">
    <source>
        <dbReference type="ARBA" id="ARBA00022840"/>
    </source>
</evidence>
<dbReference type="Proteomes" id="UP000091857">
    <property type="component" value="Chromosome 11"/>
</dbReference>
<dbReference type="GO" id="GO:0042626">
    <property type="term" value="F:ATPase-coupled transmembrane transporter activity"/>
    <property type="evidence" value="ECO:0000318"/>
    <property type="project" value="GO_Central"/>
</dbReference>
<dbReference type="InterPro" id="IPR003593">
    <property type="entry name" value="AAA+_ATPase"/>
</dbReference>
<comment type="caution">
    <text evidence="15">The sequence shown here is derived from an EMBL/GenBank/DDBJ whole genome shotgun (WGS) entry which is preliminary data.</text>
</comment>
<feature type="region of interest" description="Disordered" evidence="11">
    <location>
        <begin position="309"/>
        <end position="346"/>
    </location>
</feature>
<dbReference type="InterPro" id="IPR039421">
    <property type="entry name" value="Type_1_exporter"/>
</dbReference>
<feature type="transmembrane region" description="Helical" evidence="12">
    <location>
        <begin position="1155"/>
        <end position="1174"/>
    </location>
</feature>
<feature type="transmembrane region" description="Helical" evidence="12">
    <location>
        <begin position="597"/>
        <end position="617"/>
    </location>
</feature>
<feature type="transmembrane region" description="Helical" evidence="12">
    <location>
        <begin position="364"/>
        <end position="389"/>
    </location>
</feature>
<gene>
    <name evidence="15" type="ORF">MANES_11G015600v8</name>
</gene>
<feature type="region of interest" description="Disordered" evidence="11">
    <location>
        <begin position="944"/>
        <end position="970"/>
    </location>
</feature>
<evidence type="ECO:0000256" key="10">
    <source>
        <dbReference type="ARBA" id="ARBA00023180"/>
    </source>
</evidence>
<feature type="transmembrane region" description="Helical" evidence="12">
    <location>
        <begin position="1269"/>
        <end position="1290"/>
    </location>
</feature>
<dbReference type="FunFam" id="1.20.1560.10:FF:000155">
    <property type="entry name" value="ATP-binding cassette transporter, subfamily B, member 2, group MDR/PGP protein PpABCB2"/>
    <property type="match status" value="1"/>
</dbReference>
<dbReference type="STRING" id="3983.A0A2C9UX32"/>
<feature type="transmembrane region" description="Helical" evidence="12">
    <location>
        <begin position="513"/>
        <end position="536"/>
    </location>
</feature>
<evidence type="ECO:0000259" key="14">
    <source>
        <dbReference type="PROSITE" id="PS50929"/>
    </source>
</evidence>
<dbReference type="Pfam" id="PF00005">
    <property type="entry name" value="ABC_tran"/>
    <property type="match status" value="2"/>
</dbReference>
<evidence type="ECO:0000256" key="4">
    <source>
        <dbReference type="ARBA" id="ARBA00022692"/>
    </source>
</evidence>
<dbReference type="InterPro" id="IPR003439">
    <property type="entry name" value="ABC_transporter-like_ATP-bd"/>
</dbReference>
<dbReference type="FunFam" id="3.40.50.300:FF:002064">
    <property type="entry name" value="Multidrug resistance protein 1, 2, 3"/>
    <property type="match status" value="1"/>
</dbReference>
<dbReference type="InterPro" id="IPR017871">
    <property type="entry name" value="ABC_transporter-like_CS"/>
</dbReference>
<feature type="domain" description="ABC transmembrane type-1" evidence="14">
    <location>
        <begin position="1009"/>
        <end position="1295"/>
    </location>
</feature>
<keyword evidence="16" id="KW-1185">Reference proteome</keyword>
<reference evidence="16" key="1">
    <citation type="journal article" date="2016" name="Nat. Biotechnol.">
        <title>Sequencing wild and cultivated cassava and related species reveals extensive interspecific hybridization and genetic diversity.</title>
        <authorList>
            <person name="Bredeson J.V."/>
            <person name="Lyons J.B."/>
            <person name="Prochnik S.E."/>
            <person name="Wu G.A."/>
            <person name="Ha C.M."/>
            <person name="Edsinger-Gonzales E."/>
            <person name="Grimwood J."/>
            <person name="Schmutz J."/>
            <person name="Rabbi I.Y."/>
            <person name="Egesi C."/>
            <person name="Nauluvula P."/>
            <person name="Lebot V."/>
            <person name="Ndunguru J."/>
            <person name="Mkamilo G."/>
            <person name="Bart R.S."/>
            <person name="Setter T.L."/>
            <person name="Gleadow R.M."/>
            <person name="Kulakow P."/>
            <person name="Ferguson M.E."/>
            <person name="Rounsley S."/>
            <person name="Rokhsar D.S."/>
        </authorList>
    </citation>
    <scope>NUCLEOTIDE SEQUENCE [LARGE SCALE GENOMIC DNA]</scope>
    <source>
        <strain evidence="16">cv. AM560-2</strain>
    </source>
</reference>
<dbReference type="EMBL" id="CM004397">
    <property type="protein sequence ID" value="OAY36366.1"/>
    <property type="molecule type" value="Genomic_DNA"/>
</dbReference>
<dbReference type="InterPro" id="IPR011527">
    <property type="entry name" value="ABC1_TM_dom"/>
</dbReference>
<dbReference type="PROSITE" id="PS50893">
    <property type="entry name" value="ABC_TRANSPORTER_2"/>
    <property type="match status" value="2"/>
</dbReference>
<dbReference type="SMART" id="SM00382">
    <property type="entry name" value="AAA"/>
    <property type="match status" value="2"/>
</dbReference>
<protein>
    <submittedName>
        <fullName evidence="15">Uncharacterized protein</fullName>
    </submittedName>
</protein>
<evidence type="ECO:0000256" key="6">
    <source>
        <dbReference type="ARBA" id="ARBA00022741"/>
    </source>
</evidence>
<feature type="transmembrane region" description="Helical" evidence="12">
    <location>
        <begin position="1005"/>
        <end position="1036"/>
    </location>
</feature>
<keyword evidence="9 12" id="KW-0472">Membrane</keyword>
<feature type="transmembrane region" description="Helical" evidence="12">
    <location>
        <begin position="1129"/>
        <end position="1149"/>
    </location>
</feature>
<organism evidence="15 16">
    <name type="scientific">Manihot esculenta</name>
    <name type="common">Cassava</name>
    <name type="synonym">Jatropha manihot</name>
    <dbReference type="NCBI Taxonomy" id="3983"/>
    <lineage>
        <taxon>Eukaryota</taxon>
        <taxon>Viridiplantae</taxon>
        <taxon>Streptophyta</taxon>
        <taxon>Embryophyta</taxon>
        <taxon>Tracheophyta</taxon>
        <taxon>Spermatophyta</taxon>
        <taxon>Magnoliopsida</taxon>
        <taxon>eudicotyledons</taxon>
        <taxon>Gunneridae</taxon>
        <taxon>Pentapetalae</taxon>
        <taxon>rosids</taxon>
        <taxon>fabids</taxon>
        <taxon>Malpighiales</taxon>
        <taxon>Euphorbiaceae</taxon>
        <taxon>Crotonoideae</taxon>
        <taxon>Manihoteae</taxon>
        <taxon>Manihot</taxon>
    </lineage>
</organism>
<dbReference type="CDD" id="cd03249">
    <property type="entry name" value="ABC_MTABC3_MDL1_MDL2"/>
    <property type="match status" value="2"/>
</dbReference>
<evidence type="ECO:0000313" key="16">
    <source>
        <dbReference type="Proteomes" id="UP000091857"/>
    </source>
</evidence>
<dbReference type="InterPro" id="IPR027417">
    <property type="entry name" value="P-loop_NTPase"/>
</dbReference>
<dbReference type="PANTHER" id="PTHR43394">
    <property type="entry name" value="ATP-DEPENDENT PERMEASE MDL1, MITOCHONDRIAL"/>
    <property type="match status" value="1"/>
</dbReference>
<evidence type="ECO:0000256" key="12">
    <source>
        <dbReference type="SAM" id="Phobius"/>
    </source>
</evidence>
<feature type="transmembrane region" description="Helical" evidence="12">
    <location>
        <begin position="1048"/>
        <end position="1066"/>
    </location>
</feature>
<evidence type="ECO:0000256" key="1">
    <source>
        <dbReference type="ARBA" id="ARBA00004651"/>
    </source>
</evidence>
<feature type="compositionally biased region" description="Basic and acidic residues" evidence="11">
    <location>
        <begin position="309"/>
        <end position="328"/>
    </location>
</feature>
<evidence type="ECO:0000256" key="2">
    <source>
        <dbReference type="ARBA" id="ARBA00007577"/>
    </source>
</evidence>
<keyword evidence="4 12" id="KW-0812">Transmembrane</keyword>
<dbReference type="Gene3D" id="1.20.1560.10">
    <property type="entry name" value="ABC transporter type 1, transmembrane domain"/>
    <property type="match status" value="3"/>
</dbReference>
<comment type="subcellular location">
    <subcellularLocation>
        <location evidence="1">Cell membrane</location>
        <topology evidence="1">Multi-pass membrane protein</topology>
    </subcellularLocation>
</comment>
<feature type="compositionally biased region" description="Polar residues" evidence="11">
    <location>
        <begin position="31"/>
        <end position="57"/>
    </location>
</feature>
<keyword evidence="5" id="KW-0677">Repeat</keyword>
<feature type="compositionally biased region" description="Acidic residues" evidence="11">
    <location>
        <begin position="329"/>
        <end position="344"/>
    </location>
</feature>
<dbReference type="SUPFAM" id="SSF52540">
    <property type="entry name" value="P-loop containing nucleoside triphosphate hydrolases"/>
    <property type="match status" value="2"/>
</dbReference>
<dbReference type="GO" id="GO:0016887">
    <property type="term" value="F:ATP hydrolysis activity"/>
    <property type="evidence" value="ECO:0007669"/>
    <property type="project" value="InterPro"/>
</dbReference>
<keyword evidence="6" id="KW-0547">Nucleotide-binding</keyword>
<feature type="transmembrane region" description="Helical" evidence="12">
    <location>
        <begin position="1232"/>
        <end position="1257"/>
    </location>
</feature>